<dbReference type="InterPro" id="IPR016193">
    <property type="entry name" value="Cytidine_deaminase-like"/>
</dbReference>
<feature type="active site" description="Proton donor" evidence="13">
    <location>
        <position position="52"/>
    </location>
</feature>
<sequence length="370" mass="38144">MDETELMCRAIALAERAAGRTSPNPLVGCVLAKGGRIVGEGWHEGPGLPHAEVMALRAAGEAARGATAYVTLEPCDHTGRTGPCSLALIEAGVAEVVYAVADPNPLAAGGAMRLRAAGIPARQGPCEAQARALVRPWLHSLSSPLPYVTAKFAGTLDGRIATRTGESKWITGPAARARAHTLRQRSDAVIVGVGTVLADDPGLDPRPEGVDPAPCLKVVLDTPLRTPPTARLLKTPGAALIACGPEPDPSRRAALEAAGAEILPLPLEAGRPSLPALLKALRARDCLSVMVEGGAGVLGTFFDRGLVDEVWAFIAPVILTGGRPAIDGHGPSSMDDVLRLDAVETEALGPDVLIRGLVPKAQEVACSQAS</sequence>
<evidence type="ECO:0000256" key="10">
    <source>
        <dbReference type="ARBA" id="ARBA00023002"/>
    </source>
</evidence>
<evidence type="ECO:0000313" key="17">
    <source>
        <dbReference type="EMBL" id="MBB4660038.1"/>
    </source>
</evidence>
<feature type="binding site" evidence="14">
    <location>
        <position position="199"/>
    </location>
    <ligand>
        <name>NADP(+)</name>
        <dbReference type="ChEBI" id="CHEBI:58349"/>
    </ligand>
</feature>
<dbReference type="SUPFAM" id="SSF53597">
    <property type="entry name" value="Dihydrofolate reductase-like"/>
    <property type="match status" value="1"/>
</dbReference>
<dbReference type="SUPFAM" id="SSF53927">
    <property type="entry name" value="Cytidine deaminase-like"/>
    <property type="match status" value="1"/>
</dbReference>
<feature type="binding site" evidence="14">
    <location>
        <position position="167"/>
    </location>
    <ligand>
        <name>substrate</name>
    </ligand>
</feature>
<dbReference type="GO" id="GO:0008703">
    <property type="term" value="F:5-amino-6-(5-phosphoribosylamino)uracil reductase activity"/>
    <property type="evidence" value="ECO:0007669"/>
    <property type="project" value="UniProtKB-EC"/>
</dbReference>
<comment type="similarity">
    <text evidence="4 12">In the N-terminal section; belongs to the cytidine and deoxycytidylate deaminase family.</text>
</comment>
<keyword evidence="7 12" id="KW-0479">Metal-binding</keyword>
<dbReference type="InterPro" id="IPR011549">
    <property type="entry name" value="RibD_C"/>
</dbReference>
<keyword evidence="11" id="KW-0511">Multifunctional enzyme</keyword>
<evidence type="ECO:0000256" key="8">
    <source>
        <dbReference type="ARBA" id="ARBA00022833"/>
    </source>
</evidence>
<dbReference type="Gene3D" id="3.40.430.10">
    <property type="entry name" value="Dihydrofolate Reductase, subunit A"/>
    <property type="match status" value="1"/>
</dbReference>
<dbReference type="InterPro" id="IPR024072">
    <property type="entry name" value="DHFR-like_dom_sf"/>
</dbReference>
<dbReference type="GO" id="GO:0050661">
    <property type="term" value="F:NADP binding"/>
    <property type="evidence" value="ECO:0007669"/>
    <property type="project" value="InterPro"/>
</dbReference>
<name>A0A840I7F7_9PROT</name>
<feature type="binding site" evidence="14">
    <location>
        <position position="203"/>
    </location>
    <ligand>
        <name>substrate</name>
    </ligand>
</feature>
<keyword evidence="12 17" id="KW-0378">Hydrolase</keyword>
<evidence type="ECO:0000256" key="3">
    <source>
        <dbReference type="ARBA" id="ARBA00004910"/>
    </source>
</evidence>
<evidence type="ECO:0000256" key="4">
    <source>
        <dbReference type="ARBA" id="ARBA00005259"/>
    </source>
</evidence>
<evidence type="ECO:0000256" key="13">
    <source>
        <dbReference type="PIRSR" id="PIRSR006769-1"/>
    </source>
</evidence>
<comment type="cofactor">
    <cofactor evidence="12 15">
        <name>Zn(2+)</name>
        <dbReference type="ChEBI" id="CHEBI:29105"/>
    </cofactor>
    <text evidence="12 15">Binds 1 zinc ion.</text>
</comment>
<dbReference type="InterPro" id="IPR002734">
    <property type="entry name" value="RibDG_C"/>
</dbReference>
<dbReference type="InterPro" id="IPR050765">
    <property type="entry name" value="Riboflavin_Biosynth_HTPR"/>
</dbReference>
<evidence type="ECO:0000256" key="7">
    <source>
        <dbReference type="ARBA" id="ARBA00022723"/>
    </source>
</evidence>
<comment type="function">
    <text evidence="1 12">Converts 2,5-diamino-6-(ribosylamino)-4(3h)-pyrimidinone 5'-phosphate into 5-amino-6-(ribosylamino)-2,4(1h,3h)-pyrimidinedione 5'-phosphate.</text>
</comment>
<proteinExistence type="inferred from homology"/>
<comment type="caution">
    <text evidence="17">The sequence shown here is derived from an EMBL/GenBank/DDBJ whole genome shotgun (WGS) entry which is preliminary data.</text>
</comment>
<evidence type="ECO:0000256" key="5">
    <source>
        <dbReference type="ARBA" id="ARBA00007417"/>
    </source>
</evidence>
<feature type="binding site" evidence="14">
    <location>
        <position position="206"/>
    </location>
    <ligand>
        <name>substrate</name>
    </ligand>
</feature>
<comment type="pathway">
    <text evidence="3 12">Cofactor biosynthesis; riboflavin biosynthesis; 5-amino-6-(D-ribitylamino)uracil from GTP: step 3/4.</text>
</comment>
<keyword evidence="18" id="KW-1185">Reference proteome</keyword>
<feature type="binding site" evidence="14">
    <location>
        <position position="292"/>
    </location>
    <ligand>
        <name>substrate</name>
    </ligand>
</feature>
<gene>
    <name evidence="17" type="ORF">GGQ59_002582</name>
</gene>
<evidence type="ECO:0000256" key="6">
    <source>
        <dbReference type="ARBA" id="ARBA00022619"/>
    </source>
</evidence>
<feature type="binding site" evidence="14">
    <location>
        <position position="153"/>
    </location>
    <ligand>
        <name>NADP(+)</name>
        <dbReference type="ChEBI" id="CHEBI:58349"/>
    </ligand>
</feature>
<dbReference type="GO" id="GO:0009231">
    <property type="term" value="P:riboflavin biosynthetic process"/>
    <property type="evidence" value="ECO:0007669"/>
    <property type="project" value="UniProtKB-UniPathway"/>
</dbReference>
<feature type="binding site" evidence="14">
    <location>
        <position position="183"/>
    </location>
    <ligand>
        <name>substrate</name>
    </ligand>
</feature>
<dbReference type="EC" id="3.5.4.26" evidence="12"/>
<feature type="binding site" evidence="15">
    <location>
        <position position="84"/>
    </location>
    <ligand>
        <name>Zn(2+)</name>
        <dbReference type="ChEBI" id="CHEBI:29105"/>
        <note>catalytic</note>
    </ligand>
</feature>
<dbReference type="Pfam" id="PF01872">
    <property type="entry name" value="RibD_C"/>
    <property type="match status" value="1"/>
</dbReference>
<evidence type="ECO:0000256" key="11">
    <source>
        <dbReference type="ARBA" id="ARBA00023268"/>
    </source>
</evidence>
<dbReference type="UniPathway" id="UPA00275">
    <property type="reaction ID" value="UER00401"/>
</dbReference>
<feature type="binding site" evidence="15">
    <location>
        <position position="75"/>
    </location>
    <ligand>
        <name>Zn(2+)</name>
        <dbReference type="ChEBI" id="CHEBI:29105"/>
        <note>catalytic</note>
    </ligand>
</feature>
<keyword evidence="8 12" id="KW-0862">Zinc</keyword>
<dbReference type="Gene3D" id="3.40.140.10">
    <property type="entry name" value="Cytidine Deaminase, domain 2"/>
    <property type="match status" value="1"/>
</dbReference>
<dbReference type="AlphaFoldDB" id="A0A840I7F7"/>
<dbReference type="InterPro" id="IPR004794">
    <property type="entry name" value="Eubact_RibD"/>
</dbReference>
<feature type="binding site" evidence="14">
    <location>
        <position position="169"/>
    </location>
    <ligand>
        <name>NADP(+)</name>
        <dbReference type="ChEBI" id="CHEBI:58349"/>
    </ligand>
</feature>
<dbReference type="PANTHER" id="PTHR38011">
    <property type="entry name" value="DIHYDROFOLATE REDUCTASE FAMILY PROTEIN (AFU_ORTHOLOGUE AFUA_8G06820)"/>
    <property type="match status" value="1"/>
</dbReference>
<dbReference type="CDD" id="cd01284">
    <property type="entry name" value="Riboflavin_deaminase-reductase"/>
    <property type="match status" value="1"/>
</dbReference>
<dbReference type="GO" id="GO:0008835">
    <property type="term" value="F:diaminohydroxyphosphoribosylaminopyrimidine deaminase activity"/>
    <property type="evidence" value="ECO:0007669"/>
    <property type="project" value="UniProtKB-EC"/>
</dbReference>
<feature type="domain" description="CMP/dCMP-type deaminase" evidence="16">
    <location>
        <begin position="1"/>
        <end position="113"/>
    </location>
</feature>
<dbReference type="PANTHER" id="PTHR38011:SF7">
    <property type="entry name" value="2,5-DIAMINO-6-RIBOSYLAMINO-4(3H)-PYRIMIDINONE 5'-PHOSPHATE REDUCTASE"/>
    <property type="match status" value="1"/>
</dbReference>
<feature type="binding site" evidence="15">
    <location>
        <position position="50"/>
    </location>
    <ligand>
        <name>Zn(2+)</name>
        <dbReference type="ChEBI" id="CHEBI:29105"/>
        <note>catalytic</note>
    </ligand>
</feature>
<comment type="catalytic activity">
    <reaction evidence="12">
        <text>5-amino-6-(5-phospho-D-ribitylamino)uracil + NADP(+) = 5-amino-6-(5-phospho-D-ribosylamino)uracil + NADPH + H(+)</text>
        <dbReference type="Rhea" id="RHEA:17845"/>
        <dbReference type="ChEBI" id="CHEBI:15378"/>
        <dbReference type="ChEBI" id="CHEBI:57783"/>
        <dbReference type="ChEBI" id="CHEBI:58349"/>
        <dbReference type="ChEBI" id="CHEBI:58421"/>
        <dbReference type="ChEBI" id="CHEBI:58453"/>
        <dbReference type="EC" id="1.1.1.193"/>
    </reaction>
</comment>
<evidence type="ECO:0000259" key="16">
    <source>
        <dbReference type="PROSITE" id="PS51747"/>
    </source>
</evidence>
<organism evidence="17 18">
    <name type="scientific">Parvularcula dongshanensis</name>
    <dbReference type="NCBI Taxonomy" id="1173995"/>
    <lineage>
        <taxon>Bacteria</taxon>
        <taxon>Pseudomonadati</taxon>
        <taxon>Pseudomonadota</taxon>
        <taxon>Alphaproteobacteria</taxon>
        <taxon>Parvularculales</taxon>
        <taxon>Parvularculaceae</taxon>
        <taxon>Parvularcula</taxon>
    </lineage>
</organism>
<protein>
    <recommendedName>
        <fullName evidence="12">Riboflavin biosynthesis protein RibD</fullName>
    </recommendedName>
    <domain>
        <recommendedName>
            <fullName evidence="12">Diaminohydroxyphosphoribosylaminopyrimidine deaminase</fullName>
            <shortName evidence="12">DRAP deaminase</shortName>
            <ecNumber evidence="12">3.5.4.26</ecNumber>
        </recommendedName>
        <alternativeName>
            <fullName evidence="12">Riboflavin-specific deaminase</fullName>
        </alternativeName>
    </domain>
    <domain>
        <recommendedName>
            <fullName evidence="12">5-amino-6-(5-phosphoribosylamino)uracil reductase</fullName>
            <ecNumber evidence="12">1.1.1.193</ecNumber>
        </recommendedName>
        <alternativeName>
            <fullName evidence="12">HTP reductase</fullName>
        </alternativeName>
    </domain>
</protein>
<dbReference type="Pfam" id="PF00383">
    <property type="entry name" value="dCMP_cyt_deam_1"/>
    <property type="match status" value="1"/>
</dbReference>
<keyword evidence="6 12" id="KW-0686">Riboflavin biosynthesis</keyword>
<dbReference type="Proteomes" id="UP000563524">
    <property type="component" value="Unassembled WGS sequence"/>
</dbReference>
<dbReference type="InterPro" id="IPR002125">
    <property type="entry name" value="CMP_dCMP_dom"/>
</dbReference>
<dbReference type="NCBIfam" id="TIGR00227">
    <property type="entry name" value="ribD_Cterm"/>
    <property type="match status" value="1"/>
</dbReference>
<dbReference type="NCBIfam" id="TIGR00326">
    <property type="entry name" value="eubact_ribD"/>
    <property type="match status" value="1"/>
</dbReference>
<feature type="binding site" evidence="14">
    <location>
        <position position="222"/>
    </location>
    <ligand>
        <name>NADP(+)</name>
        <dbReference type="ChEBI" id="CHEBI:58349"/>
    </ligand>
</feature>
<dbReference type="EMBL" id="JACHOB010000006">
    <property type="protein sequence ID" value="MBB4660038.1"/>
    <property type="molecule type" value="Genomic_DNA"/>
</dbReference>
<reference evidence="17 18" key="1">
    <citation type="submission" date="2020-08" db="EMBL/GenBank/DDBJ databases">
        <title>Genomic Encyclopedia of Type Strains, Phase IV (KMG-IV): sequencing the most valuable type-strain genomes for metagenomic binning, comparative biology and taxonomic classification.</title>
        <authorList>
            <person name="Goeker M."/>
        </authorList>
    </citation>
    <scope>NUCLEOTIDE SEQUENCE [LARGE SCALE GENOMIC DNA]</scope>
    <source>
        <strain evidence="17 18">DSM 102850</strain>
    </source>
</reference>
<evidence type="ECO:0000256" key="15">
    <source>
        <dbReference type="PIRSR" id="PIRSR006769-3"/>
    </source>
</evidence>
<comment type="similarity">
    <text evidence="5 12">In the C-terminal section; belongs to the HTP reductase family.</text>
</comment>
<keyword evidence="10 12" id="KW-0560">Oxidoreductase</keyword>
<evidence type="ECO:0000256" key="14">
    <source>
        <dbReference type="PIRSR" id="PIRSR006769-2"/>
    </source>
</evidence>
<dbReference type="PROSITE" id="PS51747">
    <property type="entry name" value="CYT_DCMP_DEAMINASES_2"/>
    <property type="match status" value="1"/>
</dbReference>
<feature type="binding site" evidence="14">
    <location>
        <position position="195"/>
    </location>
    <ligand>
        <name>NADP(+)</name>
        <dbReference type="ChEBI" id="CHEBI:58349"/>
    </ligand>
</feature>
<evidence type="ECO:0000256" key="2">
    <source>
        <dbReference type="ARBA" id="ARBA00004882"/>
    </source>
</evidence>
<comment type="pathway">
    <text evidence="2 12">Cofactor biosynthesis; riboflavin biosynthesis; 5-amino-6-(D-ribitylamino)uracil from GTP: step 2/4.</text>
</comment>
<dbReference type="GO" id="GO:0008270">
    <property type="term" value="F:zinc ion binding"/>
    <property type="evidence" value="ECO:0007669"/>
    <property type="project" value="InterPro"/>
</dbReference>
<accession>A0A840I7F7</accession>
<dbReference type="EC" id="1.1.1.193" evidence="12"/>
<evidence type="ECO:0000313" key="18">
    <source>
        <dbReference type="Proteomes" id="UP000563524"/>
    </source>
</evidence>
<keyword evidence="9 12" id="KW-0521">NADP</keyword>
<dbReference type="InterPro" id="IPR016192">
    <property type="entry name" value="APOBEC/CMP_deaminase_Zn-bd"/>
</dbReference>
<evidence type="ECO:0000256" key="9">
    <source>
        <dbReference type="ARBA" id="ARBA00022857"/>
    </source>
</evidence>
<evidence type="ECO:0000256" key="1">
    <source>
        <dbReference type="ARBA" id="ARBA00002151"/>
    </source>
</evidence>
<evidence type="ECO:0000256" key="12">
    <source>
        <dbReference type="PIRNR" id="PIRNR006769"/>
    </source>
</evidence>
<dbReference type="PROSITE" id="PS00903">
    <property type="entry name" value="CYT_DCMP_DEAMINASES_1"/>
    <property type="match status" value="1"/>
</dbReference>
<comment type="catalytic activity">
    <reaction evidence="12">
        <text>2,5-diamino-6-hydroxy-4-(5-phosphoribosylamino)-pyrimidine + H2O + H(+) = 5-amino-6-(5-phospho-D-ribosylamino)uracil + NH4(+)</text>
        <dbReference type="Rhea" id="RHEA:21868"/>
        <dbReference type="ChEBI" id="CHEBI:15377"/>
        <dbReference type="ChEBI" id="CHEBI:15378"/>
        <dbReference type="ChEBI" id="CHEBI:28938"/>
        <dbReference type="ChEBI" id="CHEBI:58453"/>
        <dbReference type="ChEBI" id="CHEBI:58614"/>
        <dbReference type="EC" id="3.5.4.26"/>
    </reaction>
</comment>
<dbReference type="PIRSF" id="PIRSF006769">
    <property type="entry name" value="RibD"/>
    <property type="match status" value="1"/>
</dbReference>